<evidence type="ECO:0000256" key="12">
    <source>
        <dbReference type="ARBA" id="ARBA00053067"/>
    </source>
</evidence>
<dbReference type="GO" id="GO:0015078">
    <property type="term" value="F:proton transmembrane transporter activity"/>
    <property type="evidence" value="ECO:0007669"/>
    <property type="project" value="InterPro"/>
</dbReference>
<evidence type="ECO:0000256" key="13">
    <source>
        <dbReference type="ARBA" id="ARBA00064647"/>
    </source>
</evidence>
<keyword evidence="9 14" id="KW-0496">Mitochondrion</keyword>
<comment type="function">
    <text evidence="12">Subunit 8, of the mitochondrial membrane ATP synthase complex (F(1)F(0) ATP synthase or Complex V) that produces ATP from ADP in the presence of a proton gradient across the membrane which is generated by electron transport complexes of the respiratory chain. ATP synthase complex consist of a soluble F(1) head domain - the catalytic core - and a membrane F(1) domain - the membrane proton channel. These two domains are linked by a central stalk rotating inside the F(1) region and a stationary peripheral stalk. During catalysis, ATP synthesis in the catalytic domain of F(1) is coupled via a rotary mechanism of the central stalk subunits to proton translocation. In vivo, can only synthesize ATP although its ATP hydrolase activity can be activated artificially in vitro. Part of the complex F(0) domain.</text>
</comment>
<dbReference type="CTD" id="4509"/>
<keyword evidence="11" id="KW-0066">ATP synthesis</keyword>
<dbReference type="GO" id="GO:0031966">
    <property type="term" value="C:mitochondrial membrane"/>
    <property type="evidence" value="ECO:0007669"/>
    <property type="project" value="UniProtKB-SubCell"/>
</dbReference>
<evidence type="ECO:0000256" key="16">
    <source>
        <dbReference type="SAM" id="SignalP"/>
    </source>
</evidence>
<evidence type="ECO:0000256" key="9">
    <source>
        <dbReference type="ARBA" id="ARBA00023128"/>
    </source>
</evidence>
<evidence type="ECO:0000256" key="14">
    <source>
        <dbReference type="RuleBase" id="RU003661"/>
    </source>
</evidence>
<dbReference type="PANTHER" id="PTHR39937:SF1">
    <property type="entry name" value="ATP SYNTHASE PROTEIN 8"/>
    <property type="match status" value="1"/>
</dbReference>
<evidence type="ECO:0000256" key="1">
    <source>
        <dbReference type="ARBA" id="ARBA00004304"/>
    </source>
</evidence>
<evidence type="ECO:0000256" key="7">
    <source>
        <dbReference type="ARBA" id="ARBA00022989"/>
    </source>
</evidence>
<gene>
    <name evidence="17" type="primary">ATP8</name>
</gene>
<geneLocation type="mitochondrion" evidence="17"/>
<feature type="signal peptide" evidence="16">
    <location>
        <begin position="1"/>
        <end position="30"/>
    </location>
</feature>
<dbReference type="Pfam" id="PF00895">
    <property type="entry name" value="ATP-synt_8"/>
    <property type="match status" value="1"/>
</dbReference>
<dbReference type="EMBL" id="KP893074">
    <property type="protein sequence ID" value="AKC35089.1"/>
    <property type="molecule type" value="Genomic_DNA"/>
</dbReference>
<sequence length="55" mass="6394">MPQLNPAPWFMILVFSWLVFLVVAPTKVTSHTFNNEPSPQTAKGTMTNPWNWPWH</sequence>
<dbReference type="GO" id="GO:0045259">
    <property type="term" value="C:proton-transporting ATP synthase complex"/>
    <property type="evidence" value="ECO:0007669"/>
    <property type="project" value="UniProtKB-KW"/>
</dbReference>
<keyword evidence="4 14" id="KW-0138">CF(0)</keyword>
<dbReference type="GeneID" id="24572049"/>
<evidence type="ECO:0000256" key="8">
    <source>
        <dbReference type="ARBA" id="ARBA00023065"/>
    </source>
</evidence>
<evidence type="ECO:0000256" key="3">
    <source>
        <dbReference type="ARBA" id="ARBA00022448"/>
    </source>
</evidence>
<dbReference type="InterPro" id="IPR050635">
    <property type="entry name" value="ATPase_protein_8"/>
</dbReference>
<evidence type="ECO:0000256" key="15">
    <source>
        <dbReference type="SAM" id="MobiDB-lite"/>
    </source>
</evidence>
<proteinExistence type="inferred from homology"/>
<comment type="similarity">
    <text evidence="2 14">Belongs to the ATPase protein 8 family.</text>
</comment>
<keyword evidence="16" id="KW-0732">Signal</keyword>
<keyword evidence="5 14" id="KW-0812">Transmembrane</keyword>
<keyword evidence="7" id="KW-1133">Transmembrane helix</keyword>
<dbReference type="RefSeq" id="YP_009144035.1">
    <property type="nucleotide sequence ID" value="NC_027234.1"/>
</dbReference>
<evidence type="ECO:0000313" key="17">
    <source>
        <dbReference type="EMBL" id="AKC35089.1"/>
    </source>
</evidence>
<organism evidence="17">
    <name type="scientific">Enchelynassa canina</name>
    <dbReference type="NCBI Taxonomy" id="876647"/>
    <lineage>
        <taxon>Eukaryota</taxon>
        <taxon>Metazoa</taxon>
        <taxon>Chordata</taxon>
        <taxon>Craniata</taxon>
        <taxon>Vertebrata</taxon>
        <taxon>Euteleostomi</taxon>
        <taxon>Actinopterygii</taxon>
        <taxon>Neopterygii</taxon>
        <taxon>Teleostei</taxon>
        <taxon>Anguilliformes</taxon>
        <taxon>Muraenidae</taxon>
        <taxon>Enchelynassa</taxon>
    </lineage>
</organism>
<name>A0A0U1ZVH8_9TELE</name>
<comment type="subunit">
    <text evidence="13">Component of the ATP synthase complex composed at least of ATP5F1A/subunit alpha, ATP5F1B/subunit beta, ATP5MC1/subunit c (homooctomer), MT-ATP6/subunit a, MT-ATP8/subunit 8, ATP5ME/subunit e, ATP5MF/subunit f, ATP5MG/subunit g, ATP5MK/subunit k, ATP5MJ/subunit j, ATP5F1C/subunit gamma, ATP5F1D/subunit delta, ATP5F1E/subunit epsilon, ATP5PF/subunit F6, ATP5PB/subunit b, ATP5PD/subunit d, ATP5PO/subunit OSCP. ATP synthase complex consists of a soluble F(1) head domain (subunits alpha(3) and beta(3)) - the catalytic core - and a membrane F(0) domain - the membrane proton channel (subunits c, a, 8, e, f, g, k and j). These two domains are linked by a central stalk (subunits gamma, delta, and epsilon) rotating inside the F1 region and a stationary peripheral stalk (subunits F6, b, d, and OSCP).</text>
</comment>
<protein>
    <recommendedName>
        <fullName evidence="14">ATP synthase complex subunit 8</fullName>
    </recommendedName>
</protein>
<keyword evidence="3 14" id="KW-0813">Transport</keyword>
<keyword evidence="8 14" id="KW-0406">Ion transport</keyword>
<feature type="chain" id="PRO_5006829836" description="ATP synthase complex subunit 8" evidence="16">
    <location>
        <begin position="31"/>
        <end position="55"/>
    </location>
</feature>
<evidence type="ECO:0000256" key="11">
    <source>
        <dbReference type="ARBA" id="ARBA00023310"/>
    </source>
</evidence>
<keyword evidence="6 14" id="KW-0375">Hydrogen ion transport</keyword>
<dbReference type="GO" id="GO:0015986">
    <property type="term" value="P:proton motive force-driven ATP synthesis"/>
    <property type="evidence" value="ECO:0007669"/>
    <property type="project" value="InterPro"/>
</dbReference>
<evidence type="ECO:0000256" key="4">
    <source>
        <dbReference type="ARBA" id="ARBA00022547"/>
    </source>
</evidence>
<reference evidence="17" key="1">
    <citation type="journal article" date="2015" name="Mitochondrial DNA">
        <title>Next-generation sequencing yields the complete mitochondrial genome of the longfang moray, Enchelynassa canina (Anguilliformes: Muraenidae).</title>
        <authorList>
            <person name="Loh K.H."/>
            <person name="Shao K.T."/>
            <person name="Chen H.M."/>
            <person name="Chen C.H."/>
            <person name="Loo P.L."/>
            <person name="Hui A.T."/>
            <person name="Lim P.E."/>
            <person name="Chong V.C."/>
            <person name="Shen K.N."/>
            <person name="Hsiao C."/>
        </authorList>
    </citation>
    <scope>NUCLEOTIDE SEQUENCE</scope>
    <source>
        <tissue evidence="17">Muscle</tissue>
    </source>
</reference>
<keyword evidence="10" id="KW-0472">Membrane</keyword>
<evidence type="ECO:0000256" key="5">
    <source>
        <dbReference type="ARBA" id="ARBA00022692"/>
    </source>
</evidence>
<reference evidence="17" key="2">
    <citation type="submission" date="2015-03" db="EMBL/GenBank/DDBJ databases">
        <authorList>
            <person name="Murphy D."/>
        </authorList>
    </citation>
    <scope>NUCLEOTIDE SEQUENCE</scope>
    <source>
        <tissue evidence="17">Muscle</tissue>
    </source>
</reference>
<comment type="subcellular location">
    <subcellularLocation>
        <location evidence="1 14">Mitochondrion membrane</location>
        <topology evidence="1 14">Single-pass membrane protein</topology>
    </subcellularLocation>
</comment>
<feature type="region of interest" description="Disordered" evidence="15">
    <location>
        <begin position="32"/>
        <end position="55"/>
    </location>
</feature>
<dbReference type="PANTHER" id="PTHR39937">
    <property type="entry name" value="ATP SYNTHASE PROTEIN 8"/>
    <property type="match status" value="1"/>
</dbReference>
<dbReference type="InterPro" id="IPR001421">
    <property type="entry name" value="ATP8_metazoa"/>
</dbReference>
<evidence type="ECO:0000256" key="2">
    <source>
        <dbReference type="ARBA" id="ARBA00008892"/>
    </source>
</evidence>
<dbReference type="AlphaFoldDB" id="A0A0U1ZVH8"/>
<evidence type="ECO:0000256" key="10">
    <source>
        <dbReference type="ARBA" id="ARBA00023136"/>
    </source>
</evidence>
<evidence type="ECO:0000256" key="6">
    <source>
        <dbReference type="ARBA" id="ARBA00022781"/>
    </source>
</evidence>
<accession>A0A0U1ZVH8</accession>